<gene>
    <name evidence="1" type="ORF">QO018_004990</name>
</gene>
<comment type="caution">
    <text evidence="1">The sequence shown here is derived from an EMBL/GenBank/DDBJ whole genome shotgun (WGS) entry which is preliminary data.</text>
</comment>
<dbReference type="InterPro" id="IPR024078">
    <property type="entry name" value="LmbE-like_dom_sf"/>
</dbReference>
<keyword evidence="2" id="KW-1185">Reference proteome</keyword>
<dbReference type="SUPFAM" id="SSF102588">
    <property type="entry name" value="LmbE-like"/>
    <property type="match status" value="1"/>
</dbReference>
<organism evidence="1 2">
    <name type="scientific">Azospirillum picis</name>
    <dbReference type="NCBI Taxonomy" id="488438"/>
    <lineage>
        <taxon>Bacteria</taxon>
        <taxon>Pseudomonadati</taxon>
        <taxon>Pseudomonadota</taxon>
        <taxon>Alphaproteobacteria</taxon>
        <taxon>Rhodospirillales</taxon>
        <taxon>Azospirillaceae</taxon>
        <taxon>Azospirillum</taxon>
    </lineage>
</organism>
<dbReference type="Gene3D" id="3.40.50.10320">
    <property type="entry name" value="LmbE-like"/>
    <property type="match status" value="1"/>
</dbReference>
<evidence type="ECO:0000313" key="1">
    <source>
        <dbReference type="EMBL" id="MDQ0536099.1"/>
    </source>
</evidence>
<dbReference type="PANTHER" id="PTHR12993">
    <property type="entry name" value="N-ACETYLGLUCOSAMINYL-PHOSPHATIDYLINOSITOL DE-N-ACETYLASE-RELATED"/>
    <property type="match status" value="1"/>
</dbReference>
<dbReference type="Pfam" id="PF02585">
    <property type="entry name" value="PIG-L"/>
    <property type="match status" value="1"/>
</dbReference>
<dbReference type="RefSeq" id="WP_246513173.1">
    <property type="nucleotide sequence ID" value="NZ_JAGINO010000013.1"/>
</dbReference>
<dbReference type="PANTHER" id="PTHR12993:SF30">
    <property type="entry name" value="N-ACETYL-ALPHA-D-GLUCOSAMINYL L-MALATE DEACETYLASE 1"/>
    <property type="match status" value="1"/>
</dbReference>
<evidence type="ECO:0000313" key="2">
    <source>
        <dbReference type="Proteomes" id="UP001244552"/>
    </source>
</evidence>
<protein>
    <submittedName>
        <fullName evidence="1">LmbE family N-acetylglucosaminyl deacetylase</fullName>
    </submittedName>
</protein>
<dbReference type="EMBL" id="JAUSVU010000023">
    <property type="protein sequence ID" value="MDQ0536099.1"/>
    <property type="molecule type" value="Genomic_DNA"/>
</dbReference>
<name>A0ABU0MSB1_9PROT</name>
<accession>A0ABU0MSB1</accession>
<sequence>MMLPLAPARAGEPLSVLCLGAHADDIEIGAGGTILGWIAAGVRLDVRWCVLSTAGSRREEARASAGGFLQDAARADIELAGFTDTQFPEESREIKAWLCELRARVRPDLVLTHRSDDAHQDHRELNRLTWTVFRDHLILEYEIPKWDGDLGRPNLYVPLPPNVLERKIDLLLSHFASQRSKDWFDAETFRGLARLRGMECRAAGHYAEAFHVRKAVLGLRSGA</sequence>
<proteinExistence type="predicted"/>
<reference evidence="1 2" key="1">
    <citation type="submission" date="2023-07" db="EMBL/GenBank/DDBJ databases">
        <title>Genomic Encyclopedia of Type Strains, Phase IV (KMG-IV): sequencing the most valuable type-strain genomes for metagenomic binning, comparative biology and taxonomic classification.</title>
        <authorList>
            <person name="Goeker M."/>
        </authorList>
    </citation>
    <scope>NUCLEOTIDE SEQUENCE [LARGE SCALE GENOMIC DNA]</scope>
    <source>
        <strain evidence="1 2">DSM 19922</strain>
    </source>
</reference>
<dbReference type="InterPro" id="IPR003737">
    <property type="entry name" value="GlcNAc_PI_deacetylase-related"/>
</dbReference>
<dbReference type="Proteomes" id="UP001244552">
    <property type="component" value="Unassembled WGS sequence"/>
</dbReference>